<evidence type="ECO:0000313" key="1">
    <source>
        <dbReference type="EMBL" id="CEK62272.1"/>
    </source>
</evidence>
<gene>
    <name evidence="1" type="primary">ORF44716</name>
</gene>
<proteinExistence type="predicted"/>
<feature type="non-terminal residue" evidence="1">
    <location>
        <position position="1"/>
    </location>
</feature>
<organism evidence="1">
    <name type="scientific">Arion vulgaris</name>
    <dbReference type="NCBI Taxonomy" id="1028688"/>
    <lineage>
        <taxon>Eukaryota</taxon>
        <taxon>Metazoa</taxon>
        <taxon>Spiralia</taxon>
        <taxon>Lophotrochozoa</taxon>
        <taxon>Mollusca</taxon>
        <taxon>Gastropoda</taxon>
        <taxon>Heterobranchia</taxon>
        <taxon>Euthyneura</taxon>
        <taxon>Panpulmonata</taxon>
        <taxon>Eupulmonata</taxon>
        <taxon>Stylommatophora</taxon>
        <taxon>Helicina</taxon>
        <taxon>Arionoidea</taxon>
        <taxon>Arionidae</taxon>
        <taxon>Arion</taxon>
    </lineage>
</organism>
<accession>A0A0B6Z1G4</accession>
<name>A0A0B6Z1G4_9EUPU</name>
<reference evidence="1" key="1">
    <citation type="submission" date="2014-12" db="EMBL/GenBank/DDBJ databases">
        <title>Insight into the proteome of Arion vulgaris.</title>
        <authorList>
            <person name="Aradska J."/>
            <person name="Bulat T."/>
            <person name="Smidak R."/>
            <person name="Sarate P."/>
            <person name="Gangsoo J."/>
            <person name="Sialana F."/>
            <person name="Bilban M."/>
            <person name="Lubec G."/>
        </authorList>
    </citation>
    <scope>NUCLEOTIDE SEQUENCE</scope>
    <source>
        <tissue evidence="1">Skin</tissue>
    </source>
</reference>
<dbReference type="EMBL" id="HACG01015407">
    <property type="protein sequence ID" value="CEK62272.1"/>
    <property type="molecule type" value="Transcribed_RNA"/>
</dbReference>
<sequence length="66" mass="7971">VFEEEVGDGRLRPYVCLSMGYIHFQQQKKTSFQKIYDYATSCLYKTERILYCYLKSVLIYRIIDNE</sequence>
<protein>
    <submittedName>
        <fullName evidence="1">Uncharacterized protein</fullName>
    </submittedName>
</protein>
<dbReference type="AlphaFoldDB" id="A0A0B6Z1G4"/>